<reference evidence="5" key="1">
    <citation type="journal article" date="2023" name="Insect Mol. Biol.">
        <title>Genome sequencing provides insights into the evolution of gene families encoding plant cell wall-degrading enzymes in longhorned beetles.</title>
        <authorList>
            <person name="Shin N.R."/>
            <person name="Okamura Y."/>
            <person name="Kirsch R."/>
            <person name="Pauchet Y."/>
        </authorList>
    </citation>
    <scope>NUCLEOTIDE SEQUENCE</scope>
    <source>
        <strain evidence="5">RBIC_L_NR</strain>
    </source>
</reference>
<dbReference type="Pfam" id="PF03022">
    <property type="entry name" value="MRJP"/>
    <property type="match status" value="1"/>
</dbReference>
<dbReference type="AlphaFoldDB" id="A0AAV8XXR0"/>
<keyword evidence="4" id="KW-0732">Signal</keyword>
<dbReference type="InterPro" id="IPR017996">
    <property type="entry name" value="MRJP/yellow-related"/>
</dbReference>
<name>A0AAV8XXR0_9CUCU</name>
<dbReference type="Proteomes" id="UP001162156">
    <property type="component" value="Unassembled WGS sequence"/>
</dbReference>
<comment type="subcellular location">
    <subcellularLocation>
        <location evidence="1">Secreted</location>
    </subcellularLocation>
</comment>
<dbReference type="GO" id="GO:0005576">
    <property type="term" value="C:extracellular region"/>
    <property type="evidence" value="ECO:0007669"/>
    <property type="project" value="UniProtKB-SubCell"/>
</dbReference>
<evidence type="ECO:0000256" key="1">
    <source>
        <dbReference type="ARBA" id="ARBA00004613"/>
    </source>
</evidence>
<comment type="similarity">
    <text evidence="2">Belongs to the major royal jelly protein family.</text>
</comment>
<comment type="caution">
    <text evidence="5">The sequence shown here is derived from an EMBL/GenBank/DDBJ whole genome shotgun (WGS) entry which is preliminary data.</text>
</comment>
<organism evidence="5 6">
    <name type="scientific">Rhamnusium bicolor</name>
    <dbReference type="NCBI Taxonomy" id="1586634"/>
    <lineage>
        <taxon>Eukaryota</taxon>
        <taxon>Metazoa</taxon>
        <taxon>Ecdysozoa</taxon>
        <taxon>Arthropoda</taxon>
        <taxon>Hexapoda</taxon>
        <taxon>Insecta</taxon>
        <taxon>Pterygota</taxon>
        <taxon>Neoptera</taxon>
        <taxon>Endopterygota</taxon>
        <taxon>Coleoptera</taxon>
        <taxon>Polyphaga</taxon>
        <taxon>Cucujiformia</taxon>
        <taxon>Chrysomeloidea</taxon>
        <taxon>Cerambycidae</taxon>
        <taxon>Lepturinae</taxon>
        <taxon>Rhagiini</taxon>
        <taxon>Rhamnusium</taxon>
    </lineage>
</organism>
<evidence type="ECO:0000256" key="4">
    <source>
        <dbReference type="ARBA" id="ARBA00022729"/>
    </source>
</evidence>
<evidence type="ECO:0000313" key="6">
    <source>
        <dbReference type="Proteomes" id="UP001162156"/>
    </source>
</evidence>
<gene>
    <name evidence="5" type="ORF">NQ314_009687</name>
</gene>
<keyword evidence="6" id="KW-1185">Reference proteome</keyword>
<proteinExistence type="inferred from homology"/>
<sequence length="69" mass="8340">MQFLARDPVNLQFTADLRWKEDGSLWILTTRFHKFFKRSVTPNEVNLRILRIAPSRPSYSNFLNNNFYF</sequence>
<accession>A0AAV8XXR0</accession>
<evidence type="ECO:0000256" key="3">
    <source>
        <dbReference type="ARBA" id="ARBA00022525"/>
    </source>
</evidence>
<dbReference type="InterPro" id="IPR011042">
    <property type="entry name" value="6-blade_b-propeller_TolB-like"/>
</dbReference>
<evidence type="ECO:0000256" key="2">
    <source>
        <dbReference type="ARBA" id="ARBA00009127"/>
    </source>
</evidence>
<dbReference type="EMBL" id="JANEYF010002659">
    <property type="protein sequence ID" value="KAJ8943671.1"/>
    <property type="molecule type" value="Genomic_DNA"/>
</dbReference>
<evidence type="ECO:0000313" key="5">
    <source>
        <dbReference type="EMBL" id="KAJ8943671.1"/>
    </source>
</evidence>
<protein>
    <submittedName>
        <fullName evidence="5">Uncharacterized protein</fullName>
    </submittedName>
</protein>
<dbReference type="Gene3D" id="2.120.10.30">
    <property type="entry name" value="TolB, C-terminal domain"/>
    <property type="match status" value="1"/>
</dbReference>
<keyword evidence="3" id="KW-0964">Secreted</keyword>